<evidence type="ECO:0000256" key="3">
    <source>
        <dbReference type="ARBA" id="ARBA00022833"/>
    </source>
</evidence>
<organism evidence="7 8">
    <name type="scientific">Astrephomene gubernaculifera</name>
    <dbReference type="NCBI Taxonomy" id="47775"/>
    <lineage>
        <taxon>Eukaryota</taxon>
        <taxon>Viridiplantae</taxon>
        <taxon>Chlorophyta</taxon>
        <taxon>core chlorophytes</taxon>
        <taxon>Chlorophyceae</taxon>
        <taxon>CS clade</taxon>
        <taxon>Chlamydomonadales</taxon>
        <taxon>Astrephomenaceae</taxon>
        <taxon>Astrephomene</taxon>
    </lineage>
</organism>
<evidence type="ECO:0000259" key="6">
    <source>
        <dbReference type="PROSITE" id="PS51292"/>
    </source>
</evidence>
<evidence type="ECO:0000256" key="4">
    <source>
        <dbReference type="SAM" id="MobiDB-lite"/>
    </source>
</evidence>
<feature type="compositionally biased region" description="Polar residues" evidence="4">
    <location>
        <begin position="1"/>
        <end position="10"/>
    </location>
</feature>
<dbReference type="InterPro" id="IPR033275">
    <property type="entry name" value="MARCH-like"/>
</dbReference>
<dbReference type="InterPro" id="IPR013083">
    <property type="entry name" value="Znf_RING/FYVE/PHD"/>
</dbReference>
<keyword evidence="5" id="KW-0812">Transmembrane</keyword>
<keyword evidence="8" id="KW-1185">Reference proteome</keyword>
<feature type="transmembrane region" description="Helical" evidence="5">
    <location>
        <begin position="227"/>
        <end position="248"/>
    </location>
</feature>
<dbReference type="Pfam" id="PF12906">
    <property type="entry name" value="RINGv"/>
    <property type="match status" value="1"/>
</dbReference>
<dbReference type="Gene3D" id="3.30.40.10">
    <property type="entry name" value="Zinc/RING finger domain, C3HC4 (zinc finger)"/>
    <property type="match status" value="1"/>
</dbReference>
<dbReference type="GO" id="GO:0016567">
    <property type="term" value="P:protein ubiquitination"/>
    <property type="evidence" value="ECO:0007669"/>
    <property type="project" value="TreeGrafter"/>
</dbReference>
<comment type="caution">
    <text evidence="7">The sequence shown here is derived from an EMBL/GenBank/DDBJ whole genome shotgun (WGS) entry which is preliminary data.</text>
</comment>
<evidence type="ECO:0000313" key="7">
    <source>
        <dbReference type="EMBL" id="GFR40376.1"/>
    </source>
</evidence>
<keyword evidence="3" id="KW-0862">Zinc</keyword>
<keyword evidence="5" id="KW-1133">Transmembrane helix</keyword>
<name>A0AAD3DEI9_9CHLO</name>
<dbReference type="GO" id="GO:0004842">
    <property type="term" value="F:ubiquitin-protein transferase activity"/>
    <property type="evidence" value="ECO:0007669"/>
    <property type="project" value="TreeGrafter"/>
</dbReference>
<feature type="compositionally biased region" description="Low complexity" evidence="4">
    <location>
        <begin position="352"/>
        <end position="362"/>
    </location>
</feature>
<dbReference type="PROSITE" id="PS51292">
    <property type="entry name" value="ZF_RING_CH"/>
    <property type="match status" value="1"/>
</dbReference>
<dbReference type="SMART" id="SM00744">
    <property type="entry name" value="RINGv"/>
    <property type="match status" value="1"/>
</dbReference>
<keyword evidence="2" id="KW-0863">Zinc-finger</keyword>
<dbReference type="GO" id="GO:0016020">
    <property type="term" value="C:membrane"/>
    <property type="evidence" value="ECO:0007669"/>
    <property type="project" value="TreeGrafter"/>
</dbReference>
<dbReference type="PANTHER" id="PTHR23012">
    <property type="entry name" value="RING/FYVE/PHD ZINC FINGER DOMAIN-CONTAINING"/>
    <property type="match status" value="1"/>
</dbReference>
<gene>
    <name evidence="7" type="ORF">Agub_g925</name>
</gene>
<dbReference type="CDD" id="cd16495">
    <property type="entry name" value="RING_CH-C4HC3_MARCH"/>
    <property type="match status" value="1"/>
</dbReference>
<feature type="region of interest" description="Disordered" evidence="4">
    <location>
        <begin position="1"/>
        <end position="107"/>
    </location>
</feature>
<dbReference type="Proteomes" id="UP001054857">
    <property type="component" value="Unassembled WGS sequence"/>
</dbReference>
<dbReference type="InterPro" id="IPR011016">
    <property type="entry name" value="Znf_RING-CH"/>
</dbReference>
<feature type="compositionally biased region" description="Polar residues" evidence="4">
    <location>
        <begin position="61"/>
        <end position="76"/>
    </location>
</feature>
<evidence type="ECO:0000256" key="5">
    <source>
        <dbReference type="SAM" id="Phobius"/>
    </source>
</evidence>
<sequence length="362" mass="38884">MRGSSISSQESAEENERLLGNPTASSSEGHDAVPEEATTLTSQQDAKAKAERQGVSIIPASAQQPESSTSGPTDGRSSCPGISPAPATHSRTSSIDRSVPGGSDAGAPKGEPMLCRICLEEDSVSNLEQPCACAGTQKYAHHECIQRWVNEKGHLRCEICDQQYRGSFTVPPQPAAVDDPHGLFAPMFAIRVDPLSGDPLIGPAGHRDRAALDFLDESDHYYQRNPLASWCFTFVIFVMFLVVLHHTMLVADGMDDTGDASVSPSPSPSSGSTDGDSYASSLTLFLFWIGTKAFLIGIPLYTVMRIAARQARREQYEAMLRSAAFEVPSRRFMWRMQIRNQERAPGAGGGQAAAAPVGSNIV</sequence>
<feature type="domain" description="RING-CH-type" evidence="6">
    <location>
        <begin position="107"/>
        <end position="167"/>
    </location>
</feature>
<dbReference type="AlphaFoldDB" id="A0AAD3DEI9"/>
<reference evidence="7 8" key="1">
    <citation type="journal article" date="2021" name="Sci. Rep.">
        <title>Genome sequencing of the multicellular alga Astrephomene provides insights into convergent evolution of germ-soma differentiation.</title>
        <authorList>
            <person name="Yamashita S."/>
            <person name="Yamamoto K."/>
            <person name="Matsuzaki R."/>
            <person name="Suzuki S."/>
            <person name="Yamaguchi H."/>
            <person name="Hirooka S."/>
            <person name="Minakuchi Y."/>
            <person name="Miyagishima S."/>
            <person name="Kawachi M."/>
            <person name="Toyoda A."/>
            <person name="Nozaki H."/>
        </authorList>
    </citation>
    <scope>NUCLEOTIDE SEQUENCE [LARGE SCALE GENOMIC DNA]</scope>
    <source>
        <strain evidence="7 8">NIES-4017</strain>
    </source>
</reference>
<protein>
    <recommendedName>
        <fullName evidence="6">RING-CH-type domain-containing protein</fullName>
    </recommendedName>
</protein>
<evidence type="ECO:0000256" key="2">
    <source>
        <dbReference type="ARBA" id="ARBA00022771"/>
    </source>
</evidence>
<dbReference type="PANTHER" id="PTHR23012:SF215">
    <property type="entry name" value="RING_FYVE_PHD ZINC FINGER SUPERFAMILY PROTEIN"/>
    <property type="match status" value="1"/>
</dbReference>
<keyword evidence="1" id="KW-0479">Metal-binding</keyword>
<feature type="transmembrane region" description="Helical" evidence="5">
    <location>
        <begin position="278"/>
        <end position="303"/>
    </location>
</feature>
<dbReference type="EMBL" id="BMAR01000001">
    <property type="protein sequence ID" value="GFR40376.1"/>
    <property type="molecule type" value="Genomic_DNA"/>
</dbReference>
<dbReference type="SUPFAM" id="SSF57850">
    <property type="entry name" value="RING/U-box"/>
    <property type="match status" value="1"/>
</dbReference>
<accession>A0AAD3DEI9</accession>
<feature type="region of interest" description="Disordered" evidence="4">
    <location>
        <begin position="343"/>
        <end position="362"/>
    </location>
</feature>
<evidence type="ECO:0000256" key="1">
    <source>
        <dbReference type="ARBA" id="ARBA00022723"/>
    </source>
</evidence>
<keyword evidence="5" id="KW-0472">Membrane</keyword>
<proteinExistence type="predicted"/>
<dbReference type="GO" id="GO:0008270">
    <property type="term" value="F:zinc ion binding"/>
    <property type="evidence" value="ECO:0007669"/>
    <property type="project" value="UniProtKB-KW"/>
</dbReference>
<evidence type="ECO:0000313" key="8">
    <source>
        <dbReference type="Proteomes" id="UP001054857"/>
    </source>
</evidence>